<keyword evidence="3" id="KW-1185">Reference proteome</keyword>
<accession>A0A9P4JBX1</accession>
<gene>
    <name evidence="2" type="ORF">K461DRAFT_4498</name>
</gene>
<proteinExistence type="predicted"/>
<feature type="compositionally biased region" description="Basic residues" evidence="1">
    <location>
        <begin position="60"/>
        <end position="71"/>
    </location>
</feature>
<evidence type="ECO:0000256" key="1">
    <source>
        <dbReference type="SAM" id="MobiDB-lite"/>
    </source>
</evidence>
<organism evidence="2 3">
    <name type="scientific">Myriangium duriaei CBS 260.36</name>
    <dbReference type="NCBI Taxonomy" id="1168546"/>
    <lineage>
        <taxon>Eukaryota</taxon>
        <taxon>Fungi</taxon>
        <taxon>Dikarya</taxon>
        <taxon>Ascomycota</taxon>
        <taxon>Pezizomycotina</taxon>
        <taxon>Dothideomycetes</taxon>
        <taxon>Dothideomycetidae</taxon>
        <taxon>Myriangiales</taxon>
        <taxon>Myriangiaceae</taxon>
        <taxon>Myriangium</taxon>
    </lineage>
</organism>
<reference evidence="2" key="1">
    <citation type="journal article" date="2020" name="Stud. Mycol.">
        <title>101 Dothideomycetes genomes: a test case for predicting lifestyles and emergence of pathogens.</title>
        <authorList>
            <person name="Haridas S."/>
            <person name="Albert R."/>
            <person name="Binder M."/>
            <person name="Bloem J."/>
            <person name="Labutti K."/>
            <person name="Salamov A."/>
            <person name="Andreopoulos B."/>
            <person name="Baker S."/>
            <person name="Barry K."/>
            <person name="Bills G."/>
            <person name="Bluhm B."/>
            <person name="Cannon C."/>
            <person name="Castanera R."/>
            <person name="Culley D."/>
            <person name="Daum C."/>
            <person name="Ezra D."/>
            <person name="Gonzalez J."/>
            <person name="Henrissat B."/>
            <person name="Kuo A."/>
            <person name="Liang C."/>
            <person name="Lipzen A."/>
            <person name="Lutzoni F."/>
            <person name="Magnuson J."/>
            <person name="Mondo S."/>
            <person name="Nolan M."/>
            <person name="Ohm R."/>
            <person name="Pangilinan J."/>
            <person name="Park H.-J."/>
            <person name="Ramirez L."/>
            <person name="Alfaro M."/>
            <person name="Sun H."/>
            <person name="Tritt A."/>
            <person name="Yoshinaga Y."/>
            <person name="Zwiers L.-H."/>
            <person name="Turgeon B."/>
            <person name="Goodwin S."/>
            <person name="Spatafora J."/>
            <person name="Crous P."/>
            <person name="Grigoriev I."/>
        </authorList>
    </citation>
    <scope>NUCLEOTIDE SEQUENCE</scope>
    <source>
        <strain evidence="2">CBS 260.36</strain>
    </source>
</reference>
<evidence type="ECO:0000313" key="3">
    <source>
        <dbReference type="Proteomes" id="UP000799439"/>
    </source>
</evidence>
<dbReference type="AlphaFoldDB" id="A0A9P4JBX1"/>
<evidence type="ECO:0000313" key="2">
    <source>
        <dbReference type="EMBL" id="KAF2156805.1"/>
    </source>
</evidence>
<feature type="region of interest" description="Disordered" evidence="1">
    <location>
        <begin position="36"/>
        <end position="71"/>
    </location>
</feature>
<name>A0A9P4JBX1_9PEZI</name>
<protein>
    <submittedName>
        <fullName evidence="2">Uncharacterized protein</fullName>
    </submittedName>
</protein>
<dbReference type="Proteomes" id="UP000799439">
    <property type="component" value="Unassembled WGS sequence"/>
</dbReference>
<comment type="caution">
    <text evidence="2">The sequence shown here is derived from an EMBL/GenBank/DDBJ whole genome shotgun (WGS) entry which is preliminary data.</text>
</comment>
<dbReference type="EMBL" id="ML996081">
    <property type="protein sequence ID" value="KAF2156805.1"/>
    <property type="molecule type" value="Genomic_DNA"/>
</dbReference>
<sequence length="71" mass="8508">MFYIQTSTPTGQVYTLSAFVPVLSYLEIMYSRLPHHHHDQKRQLRDSDPSCSDLPLTRQQKLRRHQRQQQL</sequence>